<sequence length="84" mass="9561">MCSRFVSAEFHHCSLLLSGTCTYIPYPTSLEPTIYVRLGTTSSRNSSAIITRRPGQRFTTLERTMPWLKLHCTRMPKASHGENE</sequence>
<reference evidence="1" key="2">
    <citation type="submission" date="2020-11" db="EMBL/GenBank/DDBJ databases">
        <authorList>
            <person name="McCartney M.A."/>
            <person name="Auch B."/>
            <person name="Kono T."/>
            <person name="Mallez S."/>
            <person name="Becker A."/>
            <person name="Gohl D.M."/>
            <person name="Silverstein K.A.T."/>
            <person name="Koren S."/>
            <person name="Bechman K.B."/>
            <person name="Herman A."/>
            <person name="Abrahante J.E."/>
            <person name="Garbe J."/>
        </authorList>
    </citation>
    <scope>NUCLEOTIDE SEQUENCE</scope>
    <source>
        <strain evidence="1">Duluth1</strain>
        <tissue evidence="1">Whole animal</tissue>
    </source>
</reference>
<protein>
    <submittedName>
        <fullName evidence="1">Uncharacterized protein</fullName>
    </submittedName>
</protein>
<gene>
    <name evidence="1" type="ORF">DPMN_118942</name>
</gene>
<proteinExistence type="predicted"/>
<name>A0A9D4GL04_DREPO</name>
<reference evidence="1" key="1">
    <citation type="journal article" date="2019" name="bioRxiv">
        <title>The Genome of the Zebra Mussel, Dreissena polymorpha: A Resource for Invasive Species Research.</title>
        <authorList>
            <person name="McCartney M.A."/>
            <person name="Auch B."/>
            <person name="Kono T."/>
            <person name="Mallez S."/>
            <person name="Zhang Y."/>
            <person name="Obille A."/>
            <person name="Becker A."/>
            <person name="Abrahante J.E."/>
            <person name="Garbe J."/>
            <person name="Badalamenti J.P."/>
            <person name="Herman A."/>
            <person name="Mangelson H."/>
            <person name="Liachko I."/>
            <person name="Sullivan S."/>
            <person name="Sone E.D."/>
            <person name="Koren S."/>
            <person name="Silverstein K.A.T."/>
            <person name="Beckman K.B."/>
            <person name="Gohl D.M."/>
        </authorList>
    </citation>
    <scope>NUCLEOTIDE SEQUENCE</scope>
    <source>
        <strain evidence="1">Duluth1</strain>
        <tissue evidence="1">Whole animal</tissue>
    </source>
</reference>
<evidence type="ECO:0000313" key="2">
    <source>
        <dbReference type="Proteomes" id="UP000828390"/>
    </source>
</evidence>
<organism evidence="1 2">
    <name type="scientific">Dreissena polymorpha</name>
    <name type="common">Zebra mussel</name>
    <name type="synonym">Mytilus polymorpha</name>
    <dbReference type="NCBI Taxonomy" id="45954"/>
    <lineage>
        <taxon>Eukaryota</taxon>
        <taxon>Metazoa</taxon>
        <taxon>Spiralia</taxon>
        <taxon>Lophotrochozoa</taxon>
        <taxon>Mollusca</taxon>
        <taxon>Bivalvia</taxon>
        <taxon>Autobranchia</taxon>
        <taxon>Heteroconchia</taxon>
        <taxon>Euheterodonta</taxon>
        <taxon>Imparidentia</taxon>
        <taxon>Neoheterodontei</taxon>
        <taxon>Myida</taxon>
        <taxon>Dreissenoidea</taxon>
        <taxon>Dreissenidae</taxon>
        <taxon>Dreissena</taxon>
    </lineage>
</organism>
<accession>A0A9D4GL04</accession>
<dbReference type="Proteomes" id="UP000828390">
    <property type="component" value="Unassembled WGS sequence"/>
</dbReference>
<dbReference type="AlphaFoldDB" id="A0A9D4GL04"/>
<evidence type="ECO:0000313" key="1">
    <source>
        <dbReference type="EMBL" id="KAH3817408.1"/>
    </source>
</evidence>
<comment type="caution">
    <text evidence="1">The sequence shown here is derived from an EMBL/GenBank/DDBJ whole genome shotgun (WGS) entry which is preliminary data.</text>
</comment>
<dbReference type="EMBL" id="JAIWYP010000005">
    <property type="protein sequence ID" value="KAH3817408.1"/>
    <property type="molecule type" value="Genomic_DNA"/>
</dbReference>
<keyword evidence="2" id="KW-1185">Reference proteome</keyword>